<dbReference type="Pfam" id="PF00248">
    <property type="entry name" value="Aldo_ket_red"/>
    <property type="match status" value="1"/>
</dbReference>
<dbReference type="KEGG" id="bic:LMTR13_12980"/>
<reference evidence="2 3" key="1">
    <citation type="submission" date="2016-07" db="EMBL/GenBank/DDBJ databases">
        <title>Complete genome sequence of Bradyrhizobium icense LMTR 13T, a potential inoculant strain isolated from lima bean (Phaseolus lunatus) in Peru.</title>
        <authorList>
            <person name="Ormeno-Orrillo E."/>
            <person name="Duran D."/>
            <person name="Rogel M.A."/>
            <person name="Rey L."/>
            <person name="Imperial J."/>
            <person name="Ruiz-Argueso T."/>
            <person name="Martinez-Romero E."/>
        </authorList>
    </citation>
    <scope>NUCLEOTIDE SEQUENCE [LARGE SCALE GENOMIC DNA]</scope>
    <source>
        <strain evidence="2 3">LMTR 13</strain>
    </source>
</reference>
<accession>A0A1B1UDU4</accession>
<dbReference type="CDD" id="cd19104">
    <property type="entry name" value="AKR_unchar"/>
    <property type="match status" value="1"/>
</dbReference>
<dbReference type="Proteomes" id="UP000092839">
    <property type="component" value="Chromosome"/>
</dbReference>
<dbReference type="PANTHER" id="PTHR43312:SF1">
    <property type="entry name" value="NADP-DEPENDENT OXIDOREDUCTASE DOMAIN-CONTAINING PROTEIN"/>
    <property type="match status" value="1"/>
</dbReference>
<dbReference type="EMBL" id="CP016428">
    <property type="protein sequence ID" value="ANW00950.1"/>
    <property type="molecule type" value="Genomic_DNA"/>
</dbReference>
<organism evidence="2 3">
    <name type="scientific">Bradyrhizobium icense</name>
    <dbReference type="NCBI Taxonomy" id="1274631"/>
    <lineage>
        <taxon>Bacteria</taxon>
        <taxon>Pseudomonadati</taxon>
        <taxon>Pseudomonadota</taxon>
        <taxon>Alphaproteobacteria</taxon>
        <taxon>Hyphomicrobiales</taxon>
        <taxon>Nitrobacteraceae</taxon>
        <taxon>Bradyrhizobium</taxon>
    </lineage>
</organism>
<keyword evidence="3" id="KW-1185">Reference proteome</keyword>
<proteinExistence type="predicted"/>
<feature type="domain" description="NADP-dependent oxidoreductase" evidence="1">
    <location>
        <begin position="16"/>
        <end position="323"/>
    </location>
</feature>
<protein>
    <recommendedName>
        <fullName evidence="1">NADP-dependent oxidoreductase domain-containing protein</fullName>
    </recommendedName>
</protein>
<sequence>MQFRTFGRTGMQLSILGFGCGAVGGLMVRGDPADQERTIARAIAAGVNYFDTAVQYGDGESEKNLGRVLQNLKPADVIVATKVRLPPDDRGRIDEAVRLSLEGSLARLRLEQADILHLHNPITEQGGGPALGARQVLDEVVPAFDRLRREGKIRFLGITALGETAALHQVIDAGVFDSAQVVYNMLNPSAAGELPVRYPAQDYGRLFDRTEAAGVGVVGIRVLAGGALSGSAERHPIAGAAPEPIGSAMSYDADVDRARRLMPLVEEGFAASLTEAATRFAISHPAMGTILVGMATPQQFEDALAAVEKGPLPQAALARLSELRQAFSGEAR</sequence>
<dbReference type="InterPro" id="IPR036812">
    <property type="entry name" value="NAD(P)_OxRdtase_dom_sf"/>
</dbReference>
<dbReference type="SUPFAM" id="SSF51430">
    <property type="entry name" value="NAD(P)-linked oxidoreductase"/>
    <property type="match status" value="1"/>
</dbReference>
<evidence type="ECO:0000313" key="2">
    <source>
        <dbReference type="EMBL" id="ANW00950.1"/>
    </source>
</evidence>
<evidence type="ECO:0000259" key="1">
    <source>
        <dbReference type="Pfam" id="PF00248"/>
    </source>
</evidence>
<name>A0A1B1UDU4_9BRAD</name>
<dbReference type="AlphaFoldDB" id="A0A1B1UDU4"/>
<gene>
    <name evidence="2" type="ORF">LMTR13_12980</name>
</gene>
<dbReference type="InterPro" id="IPR053135">
    <property type="entry name" value="AKR2_Oxidoreductase"/>
</dbReference>
<dbReference type="RefSeq" id="WP_065728221.1">
    <property type="nucleotide sequence ID" value="NZ_CP016428.1"/>
</dbReference>
<dbReference type="Gene3D" id="3.20.20.100">
    <property type="entry name" value="NADP-dependent oxidoreductase domain"/>
    <property type="match status" value="1"/>
</dbReference>
<evidence type="ECO:0000313" key="3">
    <source>
        <dbReference type="Proteomes" id="UP000092839"/>
    </source>
</evidence>
<dbReference type="InterPro" id="IPR023210">
    <property type="entry name" value="NADP_OxRdtase_dom"/>
</dbReference>
<dbReference type="PANTHER" id="PTHR43312">
    <property type="entry name" value="D-THREO-ALDOSE 1-DEHYDROGENASE"/>
    <property type="match status" value="1"/>
</dbReference>
<dbReference type="PROSITE" id="PS51257">
    <property type="entry name" value="PROKAR_LIPOPROTEIN"/>
    <property type="match status" value="1"/>
</dbReference>
<dbReference type="STRING" id="1274631.LMTR13_12980"/>